<dbReference type="SUPFAM" id="SSF103481">
    <property type="entry name" value="Multidrug resistance efflux transporter EmrE"/>
    <property type="match status" value="2"/>
</dbReference>
<dbReference type="RefSeq" id="WP_390189698.1">
    <property type="nucleotide sequence ID" value="NZ_JBHMEP010000001.1"/>
</dbReference>
<dbReference type="Proteomes" id="UP001589645">
    <property type="component" value="Unassembled WGS sequence"/>
</dbReference>
<sequence length="291" mass="32092">MTWIIFTCFAAFCQAWRNALQSKLSGELNVVGTTLARFLWASPLALIYLVTLYQVQPVELPTLTLTSSAFVIAAAVMQIVATGLMVLLFKQKNFAIGAGLAKCEAPVAALLGTLFFGTTLTYWGWLGVFAGGVAVIILSSPERIKHISLKTVIIGLACSSAFALTSLWVREASLSLHLPFPHSAAWILFSVITLQTLILVSYLLMRDRMTLGKMFALRRPVMLTSLMSFLGSLGWFSAMSLQSVPYVKTLGQIEIFFMMLISAFWLKERARRKDFFALCLVAVAAVLVMFH</sequence>
<evidence type="ECO:0000256" key="1">
    <source>
        <dbReference type="SAM" id="Phobius"/>
    </source>
</evidence>
<proteinExistence type="predicted"/>
<feature type="transmembrane region" description="Helical" evidence="1">
    <location>
        <begin position="273"/>
        <end position="290"/>
    </location>
</feature>
<keyword evidence="1" id="KW-0472">Membrane</keyword>
<feature type="transmembrane region" description="Helical" evidence="1">
    <location>
        <begin position="151"/>
        <end position="169"/>
    </location>
</feature>
<protein>
    <submittedName>
        <fullName evidence="2">Multidrug transporter</fullName>
    </submittedName>
</protein>
<feature type="transmembrane region" description="Helical" evidence="1">
    <location>
        <begin position="217"/>
        <end position="237"/>
    </location>
</feature>
<dbReference type="InterPro" id="IPR037185">
    <property type="entry name" value="EmrE-like"/>
</dbReference>
<keyword evidence="3" id="KW-1185">Reference proteome</keyword>
<comment type="caution">
    <text evidence="2">The sequence shown here is derived from an EMBL/GenBank/DDBJ whole genome shotgun (WGS) entry which is preliminary data.</text>
</comment>
<dbReference type="EMBL" id="JBHMEP010000001">
    <property type="protein sequence ID" value="MFB9134017.1"/>
    <property type="molecule type" value="Genomic_DNA"/>
</dbReference>
<keyword evidence="1" id="KW-1133">Transmembrane helix</keyword>
<organism evidence="2 3">
    <name type="scientific">Vibrio olivae</name>
    <dbReference type="NCBI Taxonomy" id="1243002"/>
    <lineage>
        <taxon>Bacteria</taxon>
        <taxon>Pseudomonadati</taxon>
        <taxon>Pseudomonadota</taxon>
        <taxon>Gammaproteobacteria</taxon>
        <taxon>Vibrionales</taxon>
        <taxon>Vibrionaceae</taxon>
        <taxon>Vibrio</taxon>
    </lineage>
</organism>
<keyword evidence="1" id="KW-0812">Transmembrane</keyword>
<name>A0ABV5HIH0_9VIBR</name>
<evidence type="ECO:0000313" key="3">
    <source>
        <dbReference type="Proteomes" id="UP001589645"/>
    </source>
</evidence>
<feature type="transmembrane region" description="Helical" evidence="1">
    <location>
        <begin position="37"/>
        <end position="55"/>
    </location>
</feature>
<feature type="transmembrane region" description="Helical" evidence="1">
    <location>
        <begin position="67"/>
        <end position="89"/>
    </location>
</feature>
<reference evidence="2 3" key="1">
    <citation type="submission" date="2024-09" db="EMBL/GenBank/DDBJ databases">
        <authorList>
            <person name="Sun Q."/>
            <person name="Mori K."/>
        </authorList>
    </citation>
    <scope>NUCLEOTIDE SEQUENCE [LARGE SCALE GENOMIC DNA]</scope>
    <source>
        <strain evidence="2 3">CECT 8064</strain>
    </source>
</reference>
<feature type="transmembrane region" description="Helical" evidence="1">
    <location>
        <begin position="120"/>
        <end position="139"/>
    </location>
</feature>
<feature type="transmembrane region" description="Helical" evidence="1">
    <location>
        <begin position="249"/>
        <end position="266"/>
    </location>
</feature>
<gene>
    <name evidence="2" type="ORF">ACFFUV_03430</name>
</gene>
<feature type="transmembrane region" description="Helical" evidence="1">
    <location>
        <begin position="184"/>
        <end position="205"/>
    </location>
</feature>
<evidence type="ECO:0000313" key="2">
    <source>
        <dbReference type="EMBL" id="MFB9134017.1"/>
    </source>
</evidence>
<accession>A0ABV5HIH0</accession>